<gene>
    <name evidence="1" type="ORF">ORI27_20325</name>
</gene>
<dbReference type="EMBL" id="JAPJDO010000020">
    <property type="protein sequence ID" value="MCX2939047.1"/>
    <property type="molecule type" value="Genomic_DNA"/>
</dbReference>
<dbReference type="Proteomes" id="UP001300745">
    <property type="component" value="Unassembled WGS sequence"/>
</dbReference>
<evidence type="ECO:0000313" key="2">
    <source>
        <dbReference type="Proteomes" id="UP001300745"/>
    </source>
</evidence>
<reference evidence="1 2" key="1">
    <citation type="submission" date="2022-11" db="EMBL/GenBank/DDBJ databases">
        <title>Mycobacterium sp. nov.</title>
        <authorList>
            <person name="Papic B."/>
            <person name="Spicic S."/>
            <person name="Duvnjak S."/>
        </authorList>
    </citation>
    <scope>NUCLEOTIDE SEQUENCE [LARGE SCALE GENOMIC DNA]</scope>
    <source>
        <strain evidence="1 2">CVI_P4</strain>
    </source>
</reference>
<protein>
    <submittedName>
        <fullName evidence="1">Uncharacterized protein</fullName>
    </submittedName>
</protein>
<evidence type="ECO:0000313" key="1">
    <source>
        <dbReference type="EMBL" id="MCX2939047.1"/>
    </source>
</evidence>
<keyword evidence="2" id="KW-1185">Reference proteome</keyword>
<organism evidence="1 2">
    <name type="scientific">Mycobacterium pinniadriaticum</name>
    <dbReference type="NCBI Taxonomy" id="2994102"/>
    <lineage>
        <taxon>Bacteria</taxon>
        <taxon>Bacillati</taxon>
        <taxon>Actinomycetota</taxon>
        <taxon>Actinomycetes</taxon>
        <taxon>Mycobacteriales</taxon>
        <taxon>Mycobacteriaceae</taxon>
        <taxon>Mycobacterium</taxon>
    </lineage>
</organism>
<comment type="caution">
    <text evidence="1">The sequence shown here is derived from an EMBL/GenBank/DDBJ whole genome shotgun (WGS) entry which is preliminary data.</text>
</comment>
<proteinExistence type="predicted"/>
<sequence>MASTNAAAQTPLVVPSDGPHAKFLRYARAVAKEHQQLFPITPATRALVVGLDLRTLGLQPADYEDLVHVLRRDVVTPMLLTFSDDDAGLAEEWMQACEVEERYVIDFTDRASAGRFLDAMEFGVSKMRGEERRGYRNCRTFDVYSEIDAHYAPTTDLTVDDRVRAAVLAATGFGLGTDVIVSLGPTVGRADVGDNDIVTTVTPEDLHPVFGHYLRMTGNRTVAEYRYSATFGNVIEKMEPPSLTKVYDIGLSSLLSWFDAFRMVTGGLIGDAQALAEIDTIQTRIRRAARALDDVIAALSRTNGRDAAPSADTIEFVSEAFDRELLYLMAVFDGYGRAFVRWLDPTTGKDVRKSLHSSKTLDDYVDTNYPGAPQLTRLHELQRFAFTCSQLRNRIHDAVLPTGSFTNRTYGNGQAIAIDLGQTDVELTQELVDRLGVWQGQSPTIFGQPTTVAEIATTAVELFTASLEYVDLFTYLIMCNRPVDAPNAARLLGSVNDTGFRPPQPHPTEALYRQLFRWD</sequence>
<name>A0ABT3SHP1_9MYCO</name>
<accession>A0ABT3SHP1</accession>
<dbReference type="RefSeq" id="WP_265998818.1">
    <property type="nucleotide sequence ID" value="NZ_JAPJDN010000020.1"/>
</dbReference>